<dbReference type="STRING" id="1043004.A0A074X2Q6"/>
<dbReference type="GeneID" id="25412909"/>
<protein>
    <recommendedName>
        <fullName evidence="3">SnoaL-like domain-containing protein</fullName>
    </recommendedName>
</protein>
<dbReference type="Gene3D" id="3.10.450.50">
    <property type="match status" value="1"/>
</dbReference>
<keyword evidence="2" id="KW-1185">Reference proteome</keyword>
<dbReference type="OrthoDB" id="2400485at2759"/>
<dbReference type="PANTHER" id="PTHR34213">
    <property type="entry name" value="NUCLEAR TRANSPORT FACTOR 2 (NTF2) FAMILY PROTEIN"/>
    <property type="match status" value="1"/>
</dbReference>
<evidence type="ECO:0000313" key="1">
    <source>
        <dbReference type="EMBL" id="KEQ78049.1"/>
    </source>
</evidence>
<evidence type="ECO:0008006" key="3">
    <source>
        <dbReference type="Google" id="ProtNLM"/>
    </source>
</evidence>
<evidence type="ECO:0000313" key="2">
    <source>
        <dbReference type="Proteomes" id="UP000027730"/>
    </source>
</evidence>
<dbReference type="SUPFAM" id="SSF54427">
    <property type="entry name" value="NTF2-like"/>
    <property type="match status" value="1"/>
</dbReference>
<dbReference type="HOGENOM" id="CLU_092849_1_0_1"/>
<dbReference type="RefSeq" id="XP_013432132.1">
    <property type="nucleotide sequence ID" value="XM_013576678.1"/>
</dbReference>
<dbReference type="PANTHER" id="PTHR34213:SF2">
    <property type="entry name" value="NUCLEAR TRANSPORT FACTOR 2 (NTF2) FAMILY PROTEIN"/>
    <property type="match status" value="1"/>
</dbReference>
<dbReference type="InterPro" id="IPR032710">
    <property type="entry name" value="NTF2-like_dom_sf"/>
</dbReference>
<proteinExistence type="predicted"/>
<dbReference type="Proteomes" id="UP000027730">
    <property type="component" value="Unassembled WGS sequence"/>
</dbReference>
<dbReference type="AlphaFoldDB" id="A0A074X2Q6"/>
<sequence length="172" mass="19016">MSSGLNIENTNIKTAPGVTLEEQQKTLVGSVLDLFAGRPSLEKLQLWKDEGVFEDPITIAEGRKQYEAQWYGLQSAFSEIERLEHEVTSSGNPISLNMKTRYKVKGIGMEQTISSVVNIFHEGGKITKVQDKWNGKLPEGAIANAFRNLNSVTVPKIISVPKNKEEDAARGN</sequence>
<accession>A0A074X2Q6</accession>
<dbReference type="EMBL" id="KL584702">
    <property type="protein sequence ID" value="KEQ78049.1"/>
    <property type="molecule type" value="Genomic_DNA"/>
</dbReference>
<name>A0A074X2Q6_9PEZI</name>
<reference evidence="1 2" key="1">
    <citation type="journal article" date="2014" name="BMC Genomics">
        <title>Genome sequencing of four Aureobasidium pullulans varieties: biotechnological potential, stress tolerance, and description of new species.</title>
        <authorList>
            <person name="Gostin Ar C."/>
            <person name="Ohm R.A."/>
            <person name="Kogej T."/>
            <person name="Sonjak S."/>
            <person name="Turk M."/>
            <person name="Zajc J."/>
            <person name="Zalar P."/>
            <person name="Grube M."/>
            <person name="Sun H."/>
            <person name="Han J."/>
            <person name="Sharma A."/>
            <person name="Chiniquy J."/>
            <person name="Ngan C.Y."/>
            <person name="Lipzen A."/>
            <person name="Barry K."/>
            <person name="Grigoriev I.V."/>
            <person name="Gunde-Cimerman N."/>
        </authorList>
    </citation>
    <scope>NUCLEOTIDE SEQUENCE [LARGE SCALE GENOMIC DNA]</scope>
    <source>
        <strain evidence="1 2">CBS 147.97</strain>
    </source>
</reference>
<organism evidence="1 2">
    <name type="scientific">Aureobasidium namibiae CBS 147.97</name>
    <dbReference type="NCBI Taxonomy" id="1043004"/>
    <lineage>
        <taxon>Eukaryota</taxon>
        <taxon>Fungi</taxon>
        <taxon>Dikarya</taxon>
        <taxon>Ascomycota</taxon>
        <taxon>Pezizomycotina</taxon>
        <taxon>Dothideomycetes</taxon>
        <taxon>Dothideomycetidae</taxon>
        <taxon>Dothideales</taxon>
        <taxon>Saccotheciaceae</taxon>
        <taxon>Aureobasidium</taxon>
    </lineage>
</organism>
<gene>
    <name evidence="1" type="ORF">M436DRAFT_59987</name>
</gene>